<gene>
    <name evidence="1" type="ORF">HPB48_018323</name>
</gene>
<evidence type="ECO:0000313" key="1">
    <source>
        <dbReference type="EMBL" id="KAH9374343.1"/>
    </source>
</evidence>
<evidence type="ECO:0000313" key="2">
    <source>
        <dbReference type="Proteomes" id="UP000821853"/>
    </source>
</evidence>
<dbReference type="VEuPathDB" id="VectorBase:HLOH_055809"/>
<dbReference type="EMBL" id="JABSTR010000006">
    <property type="protein sequence ID" value="KAH9374343.1"/>
    <property type="molecule type" value="Genomic_DNA"/>
</dbReference>
<sequence length="135" mass="15273">MLGTQQKKKTFHLGARSIYLAYGKALLKTVPLANKVIKHTNFLALNYNSIERQVQSLRYLSGQVPEVVADVEKSSLIDEWHLFMCGDCEEPLSVDERVDVYWAKVLSLKSSPGRQKYPLMSKLIKGTPLSASWKC</sequence>
<proteinExistence type="predicted"/>
<organism evidence="1 2">
    <name type="scientific">Haemaphysalis longicornis</name>
    <name type="common">Bush tick</name>
    <dbReference type="NCBI Taxonomy" id="44386"/>
    <lineage>
        <taxon>Eukaryota</taxon>
        <taxon>Metazoa</taxon>
        <taxon>Ecdysozoa</taxon>
        <taxon>Arthropoda</taxon>
        <taxon>Chelicerata</taxon>
        <taxon>Arachnida</taxon>
        <taxon>Acari</taxon>
        <taxon>Parasitiformes</taxon>
        <taxon>Ixodida</taxon>
        <taxon>Ixodoidea</taxon>
        <taxon>Ixodidae</taxon>
        <taxon>Haemaphysalinae</taxon>
        <taxon>Haemaphysalis</taxon>
    </lineage>
</organism>
<name>A0A9J6GI99_HAELO</name>
<comment type="caution">
    <text evidence="1">The sequence shown here is derived from an EMBL/GenBank/DDBJ whole genome shotgun (WGS) entry which is preliminary data.</text>
</comment>
<accession>A0A9J6GI99</accession>
<dbReference type="Proteomes" id="UP000821853">
    <property type="component" value="Chromosome 4"/>
</dbReference>
<dbReference type="AlphaFoldDB" id="A0A9J6GI99"/>
<keyword evidence="2" id="KW-1185">Reference proteome</keyword>
<protein>
    <submittedName>
        <fullName evidence="1">Uncharacterized protein</fullName>
    </submittedName>
</protein>
<dbReference type="OMA" id="IYLAYGK"/>
<reference evidence="1 2" key="1">
    <citation type="journal article" date="2020" name="Cell">
        <title>Large-Scale Comparative Analyses of Tick Genomes Elucidate Their Genetic Diversity and Vector Capacities.</title>
        <authorList>
            <consortium name="Tick Genome and Microbiome Consortium (TIGMIC)"/>
            <person name="Jia N."/>
            <person name="Wang J."/>
            <person name="Shi W."/>
            <person name="Du L."/>
            <person name="Sun Y."/>
            <person name="Zhan W."/>
            <person name="Jiang J.F."/>
            <person name="Wang Q."/>
            <person name="Zhang B."/>
            <person name="Ji P."/>
            <person name="Bell-Sakyi L."/>
            <person name="Cui X.M."/>
            <person name="Yuan T.T."/>
            <person name="Jiang B.G."/>
            <person name="Yang W.F."/>
            <person name="Lam T.T."/>
            <person name="Chang Q.C."/>
            <person name="Ding S.J."/>
            <person name="Wang X.J."/>
            <person name="Zhu J.G."/>
            <person name="Ruan X.D."/>
            <person name="Zhao L."/>
            <person name="Wei J.T."/>
            <person name="Ye R.Z."/>
            <person name="Que T.C."/>
            <person name="Du C.H."/>
            <person name="Zhou Y.H."/>
            <person name="Cheng J.X."/>
            <person name="Dai P.F."/>
            <person name="Guo W.B."/>
            <person name="Han X.H."/>
            <person name="Huang E.J."/>
            <person name="Li L.F."/>
            <person name="Wei W."/>
            <person name="Gao Y.C."/>
            <person name="Liu J.Z."/>
            <person name="Shao H.Z."/>
            <person name="Wang X."/>
            <person name="Wang C.C."/>
            <person name="Yang T.C."/>
            <person name="Huo Q.B."/>
            <person name="Li W."/>
            <person name="Chen H.Y."/>
            <person name="Chen S.E."/>
            <person name="Zhou L.G."/>
            <person name="Ni X.B."/>
            <person name="Tian J.H."/>
            <person name="Sheng Y."/>
            <person name="Liu T."/>
            <person name="Pan Y.S."/>
            <person name="Xia L.Y."/>
            <person name="Li J."/>
            <person name="Zhao F."/>
            <person name="Cao W.C."/>
        </authorList>
    </citation>
    <scope>NUCLEOTIDE SEQUENCE [LARGE SCALE GENOMIC DNA]</scope>
    <source>
        <strain evidence="1">HaeL-2018</strain>
    </source>
</reference>